<accession>A0A392RVD2</accession>
<feature type="non-terminal residue" evidence="2">
    <location>
        <position position="1"/>
    </location>
</feature>
<evidence type="ECO:0000313" key="2">
    <source>
        <dbReference type="EMBL" id="MCI40117.1"/>
    </source>
</evidence>
<evidence type="ECO:0000256" key="1">
    <source>
        <dbReference type="SAM" id="MobiDB-lite"/>
    </source>
</evidence>
<feature type="non-terminal residue" evidence="2">
    <location>
        <position position="120"/>
    </location>
</feature>
<feature type="compositionally biased region" description="Basic and acidic residues" evidence="1">
    <location>
        <begin position="39"/>
        <end position="49"/>
    </location>
</feature>
<dbReference type="AlphaFoldDB" id="A0A392RVD2"/>
<organism evidence="2 3">
    <name type="scientific">Trifolium medium</name>
    <dbReference type="NCBI Taxonomy" id="97028"/>
    <lineage>
        <taxon>Eukaryota</taxon>
        <taxon>Viridiplantae</taxon>
        <taxon>Streptophyta</taxon>
        <taxon>Embryophyta</taxon>
        <taxon>Tracheophyta</taxon>
        <taxon>Spermatophyta</taxon>
        <taxon>Magnoliopsida</taxon>
        <taxon>eudicotyledons</taxon>
        <taxon>Gunneridae</taxon>
        <taxon>Pentapetalae</taxon>
        <taxon>rosids</taxon>
        <taxon>fabids</taxon>
        <taxon>Fabales</taxon>
        <taxon>Fabaceae</taxon>
        <taxon>Papilionoideae</taxon>
        <taxon>50 kb inversion clade</taxon>
        <taxon>NPAAA clade</taxon>
        <taxon>Hologalegina</taxon>
        <taxon>IRL clade</taxon>
        <taxon>Trifolieae</taxon>
        <taxon>Trifolium</taxon>
    </lineage>
</organism>
<dbReference type="EMBL" id="LXQA010276128">
    <property type="protein sequence ID" value="MCI40117.1"/>
    <property type="molecule type" value="Genomic_DNA"/>
</dbReference>
<keyword evidence="3" id="KW-1185">Reference proteome</keyword>
<protein>
    <submittedName>
        <fullName evidence="2">Uncharacterized protein</fullName>
    </submittedName>
</protein>
<comment type="caution">
    <text evidence="2">The sequence shown here is derived from an EMBL/GenBank/DDBJ whole genome shotgun (WGS) entry which is preliminary data.</text>
</comment>
<reference evidence="2 3" key="1">
    <citation type="journal article" date="2018" name="Front. Plant Sci.">
        <title>Red Clover (Trifolium pratense) and Zigzag Clover (T. medium) - A Picture of Genomic Similarities and Differences.</title>
        <authorList>
            <person name="Dluhosova J."/>
            <person name="Istvanek J."/>
            <person name="Nedelnik J."/>
            <person name="Repkova J."/>
        </authorList>
    </citation>
    <scope>NUCLEOTIDE SEQUENCE [LARGE SCALE GENOMIC DNA]</scope>
    <source>
        <strain evidence="3">cv. 10/8</strain>
        <tissue evidence="2">Leaf</tissue>
    </source>
</reference>
<dbReference type="Proteomes" id="UP000265520">
    <property type="component" value="Unassembled WGS sequence"/>
</dbReference>
<sequence length="120" mass="13076">SEFEEGHGDPEARRNVNMLVEKLAEGLEEEESDAFQGKNVEENSDKPEDTQTAEGESEEEGVRSTDLFSLTYVHVESSTNMSMGPQGESEGWVLRTGDSSGLPVSQERRATPKPAAEESG</sequence>
<evidence type="ECO:0000313" key="3">
    <source>
        <dbReference type="Proteomes" id="UP000265520"/>
    </source>
</evidence>
<feature type="region of interest" description="Disordered" evidence="1">
    <location>
        <begin position="26"/>
        <end position="120"/>
    </location>
</feature>
<proteinExistence type="predicted"/>
<name>A0A392RVD2_9FABA</name>